<dbReference type="PROSITE" id="PS50109">
    <property type="entry name" value="HIS_KIN"/>
    <property type="match status" value="1"/>
</dbReference>
<evidence type="ECO:0000256" key="8">
    <source>
        <dbReference type="RuleBase" id="RU366032"/>
    </source>
</evidence>
<dbReference type="AlphaFoldDB" id="A0A3G2S456"/>
<dbReference type="GO" id="GO:0005524">
    <property type="term" value="F:ATP binding"/>
    <property type="evidence" value="ECO:0007669"/>
    <property type="project" value="UniProtKB-UniRule"/>
</dbReference>
<sequence length="376" mass="41539">MSLRNGTRFAVYGVPMRLLARHLEHTPQPITLPYLLAHGGRPGKPPTPEELLRSAQYTQKELPVRLARRVRQFYSLPFIVGTNPYIQDVARLYASSFQRLCELPAIHSLEDNDVFTHELRELVHEHADLVPTLARGFMECKMYMDNERISRFLNAALHSRIGIRLIAEQHLALTESAHKARNSDDIASTTTSPTSVGIIDTQMSPVEVIQQSGAYVQALCEATFEMAPVIQFEGDLDARTVGIPVHLDYVMTELLKNSFRATTEMFLSRHPSGSAEDLPPIIVTLSSGASQITIRIRDEGGGIPPENMSQIFSYAFTSVPTQSDEAQSGDDAATHGLSSSMGTLAGLGYGLPLSRLYLNYFGDSDLDIESLYGCRG</sequence>
<dbReference type="InterPro" id="IPR018955">
    <property type="entry name" value="BCDHK/PDK_N"/>
</dbReference>
<gene>
    <name evidence="10" type="primary">BCKDK_1</name>
    <name evidence="10" type="ORF">DNF11_1780</name>
</gene>
<keyword evidence="6 8" id="KW-0067">ATP-binding</keyword>
<organism evidence="10 11">
    <name type="scientific">Malassezia restricta (strain ATCC 96810 / NBRC 103918 / CBS 7877)</name>
    <name type="common">Seborrheic dermatitis infection agent</name>
    <dbReference type="NCBI Taxonomy" id="425264"/>
    <lineage>
        <taxon>Eukaryota</taxon>
        <taxon>Fungi</taxon>
        <taxon>Dikarya</taxon>
        <taxon>Basidiomycota</taxon>
        <taxon>Ustilaginomycotina</taxon>
        <taxon>Malasseziomycetes</taxon>
        <taxon>Malasseziales</taxon>
        <taxon>Malasseziaceae</taxon>
        <taxon>Malassezia</taxon>
    </lineage>
</organism>
<feature type="domain" description="Histidine kinase" evidence="9">
    <location>
        <begin position="244"/>
        <end position="376"/>
    </location>
</feature>
<evidence type="ECO:0000313" key="11">
    <source>
        <dbReference type="Proteomes" id="UP000269793"/>
    </source>
</evidence>
<dbReference type="InterPro" id="IPR039028">
    <property type="entry name" value="BCKD/PDK"/>
</dbReference>
<dbReference type="EC" id="2.7.11.-" evidence="8"/>
<name>A0A3G2S456_MALR7</name>
<dbReference type="GO" id="GO:0004740">
    <property type="term" value="F:pyruvate dehydrogenase (acetyl-transferring) kinase activity"/>
    <property type="evidence" value="ECO:0007669"/>
    <property type="project" value="TreeGrafter"/>
</dbReference>
<comment type="similarity">
    <text evidence="1 8">Belongs to the PDK/BCKDK protein kinase family.</text>
</comment>
<evidence type="ECO:0000256" key="3">
    <source>
        <dbReference type="ARBA" id="ARBA00022679"/>
    </source>
</evidence>
<dbReference type="STRING" id="425264.A0A3G2S456"/>
<dbReference type="GO" id="GO:0010906">
    <property type="term" value="P:regulation of glucose metabolic process"/>
    <property type="evidence" value="ECO:0007669"/>
    <property type="project" value="TreeGrafter"/>
</dbReference>
<evidence type="ECO:0000256" key="5">
    <source>
        <dbReference type="ARBA" id="ARBA00022777"/>
    </source>
</evidence>
<dbReference type="OrthoDB" id="3264224at2759"/>
<keyword evidence="3 8" id="KW-0808">Transferase</keyword>
<evidence type="ECO:0000256" key="7">
    <source>
        <dbReference type="ARBA" id="ARBA00023128"/>
    </source>
</evidence>
<dbReference type="Gene3D" id="3.30.565.10">
    <property type="entry name" value="Histidine kinase-like ATPase, C-terminal domain"/>
    <property type="match status" value="1"/>
</dbReference>
<keyword evidence="11" id="KW-1185">Reference proteome</keyword>
<evidence type="ECO:0000256" key="4">
    <source>
        <dbReference type="ARBA" id="ARBA00022741"/>
    </source>
</evidence>
<comment type="subcellular location">
    <subcellularLocation>
        <location evidence="8">Mitochondrion matrix</location>
    </subcellularLocation>
</comment>
<reference evidence="10 11" key="1">
    <citation type="submission" date="2018-10" db="EMBL/GenBank/DDBJ databases">
        <title>Complete genome sequence of Malassezia restricta CBS 7877.</title>
        <authorList>
            <person name="Morand S.C."/>
            <person name="Bertignac M."/>
            <person name="Iltis A."/>
            <person name="Kolder I."/>
            <person name="Pirovano W."/>
            <person name="Jourdain R."/>
            <person name="Clavaud C."/>
        </authorList>
    </citation>
    <scope>NUCLEOTIDE SEQUENCE [LARGE SCALE GENOMIC DNA]</scope>
    <source>
        <strain evidence="10 11">CBS 7877</strain>
    </source>
</reference>
<evidence type="ECO:0000259" key="9">
    <source>
        <dbReference type="PROSITE" id="PS50109"/>
    </source>
</evidence>
<dbReference type="EMBL" id="CP033150">
    <property type="protein sequence ID" value="AYO42730.1"/>
    <property type="molecule type" value="Genomic_DNA"/>
</dbReference>
<keyword evidence="7 8" id="KW-0496">Mitochondrion</keyword>
<evidence type="ECO:0000256" key="1">
    <source>
        <dbReference type="ARBA" id="ARBA00006155"/>
    </source>
</evidence>
<dbReference type="InterPro" id="IPR036890">
    <property type="entry name" value="HATPase_C_sf"/>
</dbReference>
<dbReference type="VEuPathDB" id="FungiDB:DNF11_1780"/>
<dbReference type="InterPro" id="IPR036784">
    <property type="entry name" value="AK/P_DHK_N_sf"/>
</dbReference>
<proteinExistence type="inferred from homology"/>
<protein>
    <recommendedName>
        <fullName evidence="8">Protein-serine/threonine kinase</fullName>
        <ecNumber evidence="8">2.7.11.-</ecNumber>
    </recommendedName>
</protein>
<dbReference type="PANTHER" id="PTHR11947:SF20">
    <property type="entry name" value="[3-METHYL-2-OXOBUTANOATE DEHYDROGENASE [LIPOAMIDE]] KINASE, MITOCHONDRIAL"/>
    <property type="match status" value="1"/>
</dbReference>
<dbReference type="Gene3D" id="1.20.140.20">
    <property type="entry name" value="Alpha-ketoacid/pyruvate dehydrogenase kinase, N-terminal domain"/>
    <property type="match status" value="1"/>
</dbReference>
<dbReference type="PANTHER" id="PTHR11947">
    <property type="entry name" value="PYRUVATE DEHYDROGENASE KINASE"/>
    <property type="match status" value="1"/>
</dbReference>
<dbReference type="SUPFAM" id="SSF69012">
    <property type="entry name" value="alpha-ketoacid dehydrogenase kinase, N-terminal domain"/>
    <property type="match status" value="1"/>
</dbReference>
<dbReference type="InterPro" id="IPR005467">
    <property type="entry name" value="His_kinase_dom"/>
</dbReference>
<dbReference type="SUPFAM" id="SSF55874">
    <property type="entry name" value="ATPase domain of HSP90 chaperone/DNA topoisomerase II/histidine kinase"/>
    <property type="match status" value="1"/>
</dbReference>
<accession>A0A3G2S456</accession>
<dbReference type="Pfam" id="PF02518">
    <property type="entry name" value="HATPase_c"/>
    <property type="match status" value="1"/>
</dbReference>
<keyword evidence="5 8" id="KW-0418">Kinase</keyword>
<dbReference type="InterPro" id="IPR003594">
    <property type="entry name" value="HATPase_dom"/>
</dbReference>
<evidence type="ECO:0000313" key="10">
    <source>
        <dbReference type="EMBL" id="AYO42730.1"/>
    </source>
</evidence>
<dbReference type="Proteomes" id="UP000269793">
    <property type="component" value="Chromosome III"/>
</dbReference>
<evidence type="ECO:0000256" key="6">
    <source>
        <dbReference type="ARBA" id="ARBA00022840"/>
    </source>
</evidence>
<keyword evidence="2" id="KW-0597">Phosphoprotein</keyword>
<dbReference type="GO" id="GO:0005759">
    <property type="term" value="C:mitochondrial matrix"/>
    <property type="evidence" value="ECO:0007669"/>
    <property type="project" value="UniProtKB-SubCell"/>
</dbReference>
<keyword evidence="4 8" id="KW-0547">Nucleotide-binding</keyword>
<evidence type="ECO:0000256" key="2">
    <source>
        <dbReference type="ARBA" id="ARBA00022553"/>
    </source>
</evidence>
<dbReference type="Pfam" id="PF10436">
    <property type="entry name" value="BCDHK_Adom3"/>
    <property type="match status" value="1"/>
</dbReference>